<dbReference type="InterPro" id="IPR050922">
    <property type="entry name" value="LytR/CpsA/Psr_CW_biosynth"/>
</dbReference>
<protein>
    <submittedName>
        <fullName evidence="4">LCP family protein required for cell wall assembly</fullName>
    </submittedName>
</protein>
<dbReference type="Pfam" id="PF03816">
    <property type="entry name" value="LytR_cpsA_psr"/>
    <property type="match status" value="1"/>
</dbReference>
<sequence length="342" mass="38381">MKRRAIYYFVASLGLASSCWIYLSFEPNHHFQGSELPVLSTPNYQAISSYPINQSNQPAQLNDDTKIVQSEPTAATIKVDKAEKYSSFNVLILGTDAIGNEDSRSDVIIVAHVMPNEKKVAIVSIPRDSRVAVDNVGYTKINHAHIVGELHGGNKEGTQLVLQTVSSFLNIPINYYVKTNFRGFINMIDEIGGIDIEVMEDIYLGESSLLLHQGMQHIDGATTLSLVRERHSLQNGDFGRQFNQSQVLKEIAVKLLQPKQLPKLPKLLSLVKKDISDTNFSDGDLLSLAWLLNGVKASDFSYIQIPGHSSLEMDPLVKNNVWYWIPDMDEVKKITQDYFQRE</sequence>
<dbReference type="EMBL" id="JAVDSB010000012">
    <property type="protein sequence ID" value="MDR6553888.1"/>
    <property type="molecule type" value="Genomic_DNA"/>
</dbReference>
<dbReference type="RefSeq" id="WP_310501326.1">
    <property type="nucleotide sequence ID" value="NZ_JAVDSB010000012.1"/>
</dbReference>
<dbReference type="NCBIfam" id="TIGR00350">
    <property type="entry name" value="lytR_cpsA_psr"/>
    <property type="match status" value="1"/>
</dbReference>
<keyword evidence="2" id="KW-1133">Transmembrane helix</keyword>
<dbReference type="Proteomes" id="UP001267290">
    <property type="component" value="Unassembled WGS sequence"/>
</dbReference>
<dbReference type="Gene3D" id="3.40.630.190">
    <property type="entry name" value="LCP protein"/>
    <property type="match status" value="1"/>
</dbReference>
<evidence type="ECO:0000259" key="3">
    <source>
        <dbReference type="Pfam" id="PF03816"/>
    </source>
</evidence>
<evidence type="ECO:0000256" key="1">
    <source>
        <dbReference type="ARBA" id="ARBA00006068"/>
    </source>
</evidence>
<dbReference type="PROSITE" id="PS51257">
    <property type="entry name" value="PROKAR_LIPOPROTEIN"/>
    <property type="match status" value="1"/>
</dbReference>
<feature type="domain" description="Cell envelope-related transcriptional attenuator" evidence="3">
    <location>
        <begin position="104"/>
        <end position="255"/>
    </location>
</feature>
<keyword evidence="2" id="KW-0812">Transmembrane</keyword>
<reference evidence="4 5" key="1">
    <citation type="submission" date="2023-07" db="EMBL/GenBank/DDBJ databases">
        <title>Sorghum-associated microbial communities from plants grown in Nebraska, USA.</title>
        <authorList>
            <person name="Schachtman D."/>
        </authorList>
    </citation>
    <scope>NUCLEOTIDE SEQUENCE [LARGE SCALE GENOMIC DNA]</scope>
    <source>
        <strain evidence="4 5">CC258</strain>
    </source>
</reference>
<comment type="similarity">
    <text evidence="1">Belongs to the LytR/CpsA/Psr (LCP) family.</text>
</comment>
<evidence type="ECO:0000313" key="4">
    <source>
        <dbReference type="EMBL" id="MDR6553888.1"/>
    </source>
</evidence>
<organism evidence="4 5">
    <name type="scientific">Paenibacillus qinlingensis</name>
    <dbReference type="NCBI Taxonomy" id="1837343"/>
    <lineage>
        <taxon>Bacteria</taxon>
        <taxon>Bacillati</taxon>
        <taxon>Bacillota</taxon>
        <taxon>Bacilli</taxon>
        <taxon>Bacillales</taxon>
        <taxon>Paenibacillaceae</taxon>
        <taxon>Paenibacillus</taxon>
    </lineage>
</organism>
<dbReference type="PANTHER" id="PTHR33392">
    <property type="entry name" value="POLYISOPRENYL-TEICHOIC ACID--PEPTIDOGLYCAN TEICHOIC ACID TRANSFERASE TAGU"/>
    <property type="match status" value="1"/>
</dbReference>
<name>A0ABU1P2B1_9BACL</name>
<evidence type="ECO:0000313" key="5">
    <source>
        <dbReference type="Proteomes" id="UP001267290"/>
    </source>
</evidence>
<dbReference type="PANTHER" id="PTHR33392:SF6">
    <property type="entry name" value="POLYISOPRENYL-TEICHOIC ACID--PEPTIDOGLYCAN TEICHOIC ACID TRANSFERASE TAGU"/>
    <property type="match status" value="1"/>
</dbReference>
<keyword evidence="5" id="KW-1185">Reference proteome</keyword>
<accession>A0ABU1P2B1</accession>
<feature type="transmembrane region" description="Helical" evidence="2">
    <location>
        <begin position="7"/>
        <end position="25"/>
    </location>
</feature>
<evidence type="ECO:0000256" key="2">
    <source>
        <dbReference type="SAM" id="Phobius"/>
    </source>
</evidence>
<dbReference type="InterPro" id="IPR004474">
    <property type="entry name" value="LytR_CpsA_psr"/>
</dbReference>
<gene>
    <name evidence="4" type="ORF">J2736_005098</name>
</gene>
<proteinExistence type="inferred from homology"/>
<keyword evidence="2" id="KW-0472">Membrane</keyword>
<comment type="caution">
    <text evidence="4">The sequence shown here is derived from an EMBL/GenBank/DDBJ whole genome shotgun (WGS) entry which is preliminary data.</text>
</comment>